<name>A0A8H7C560_AGABI</name>
<proteinExistence type="predicted"/>
<protein>
    <recommendedName>
        <fullName evidence="2">DUF6533 domain-containing protein</fullName>
    </recommendedName>
</protein>
<evidence type="ECO:0000313" key="4">
    <source>
        <dbReference type="Proteomes" id="UP000629468"/>
    </source>
</evidence>
<dbReference type="AlphaFoldDB" id="A0A8H7C560"/>
<dbReference type="Proteomes" id="UP000629468">
    <property type="component" value="Unassembled WGS sequence"/>
</dbReference>
<feature type="domain" description="DUF6533" evidence="2">
    <location>
        <begin position="19"/>
        <end position="64"/>
    </location>
</feature>
<dbReference type="EMBL" id="JABXXO010000012">
    <property type="protein sequence ID" value="KAF7762243.1"/>
    <property type="molecule type" value="Genomic_DNA"/>
</dbReference>
<feature type="transmembrane region" description="Helical" evidence="1">
    <location>
        <begin position="87"/>
        <end position="104"/>
    </location>
</feature>
<keyword evidence="1" id="KW-1133">Transmembrane helix</keyword>
<keyword evidence="1" id="KW-0812">Transmembrane</keyword>
<feature type="transmembrane region" description="Helical" evidence="1">
    <location>
        <begin position="207"/>
        <end position="225"/>
    </location>
</feature>
<comment type="caution">
    <text evidence="3">The sequence shown here is derived from an EMBL/GenBank/DDBJ whole genome shotgun (WGS) entry which is preliminary data.</text>
</comment>
<dbReference type="Pfam" id="PF20151">
    <property type="entry name" value="DUF6533"/>
    <property type="match status" value="1"/>
</dbReference>
<accession>A0A8H7C560</accession>
<evidence type="ECO:0000256" key="1">
    <source>
        <dbReference type="SAM" id="Phobius"/>
    </source>
</evidence>
<keyword evidence="1" id="KW-0472">Membrane</keyword>
<evidence type="ECO:0000259" key="2">
    <source>
        <dbReference type="Pfam" id="PF20151"/>
    </source>
</evidence>
<evidence type="ECO:0000313" key="3">
    <source>
        <dbReference type="EMBL" id="KAF7762243.1"/>
    </source>
</evidence>
<reference evidence="3 4" key="1">
    <citation type="journal article" name="Sci. Rep.">
        <title>Telomere-to-telomere assembled and centromere annotated genomes of the two main subspecies of the button mushroom Agaricus bisporus reveal especially polymorphic chromosome ends.</title>
        <authorList>
            <person name="Sonnenberg A.S.M."/>
            <person name="Sedaghat-Telgerd N."/>
            <person name="Lavrijssen B."/>
            <person name="Ohm R.A."/>
            <person name="Hendrickx P.M."/>
            <person name="Scholtmeijer K."/>
            <person name="Baars J.J.P."/>
            <person name="van Peer A."/>
        </authorList>
    </citation>
    <scope>NUCLEOTIDE SEQUENCE [LARGE SCALE GENOMIC DNA]</scope>
    <source>
        <strain evidence="3 4">H119_p4</strain>
    </source>
</reference>
<feature type="transmembrane region" description="Helical" evidence="1">
    <location>
        <begin position="116"/>
        <end position="139"/>
    </location>
</feature>
<organism evidence="3 4">
    <name type="scientific">Agaricus bisporus var. burnettii</name>
    <dbReference type="NCBI Taxonomy" id="192524"/>
    <lineage>
        <taxon>Eukaryota</taxon>
        <taxon>Fungi</taxon>
        <taxon>Dikarya</taxon>
        <taxon>Basidiomycota</taxon>
        <taxon>Agaricomycotina</taxon>
        <taxon>Agaricomycetes</taxon>
        <taxon>Agaricomycetidae</taxon>
        <taxon>Agaricales</taxon>
        <taxon>Agaricineae</taxon>
        <taxon>Agaricaceae</taxon>
        <taxon>Agaricus</taxon>
    </lineage>
</organism>
<feature type="transmembrane region" description="Helical" evidence="1">
    <location>
        <begin position="20"/>
        <end position="44"/>
    </location>
</feature>
<gene>
    <name evidence="3" type="ORF">Agabi119p4_8836</name>
</gene>
<feature type="transmembrane region" description="Helical" evidence="1">
    <location>
        <begin position="163"/>
        <end position="186"/>
    </location>
</feature>
<sequence length="273" mass="31213">MAASLVNVDSLRLLVVGRYIDMAAGCLVIFDTITTLDLEVEFIWKSEMNIMKGMYFVNRYSAILEFLLTCLRSTITDITQCPGLLRVEGVIYILGIYIAEYVFAKRTSVIWGKSKMVLIPLCLYYIGTFIYNFISYYPILNNARYLVLPTLNGCLADLPSSDLWIAMLLLVAYDAAMIILISLAAINMWRRSGRFHSHLFRVLYGEGVLFYLYLLAFSIMSLVASKVSNPFLFLFMGRCLRSILASRVILHIRQSAHSSHQLPEYPWRHTILP</sequence>
<dbReference type="InterPro" id="IPR045340">
    <property type="entry name" value="DUF6533"/>
</dbReference>